<dbReference type="eggNOG" id="ENOG502ZDZE">
    <property type="taxonomic scope" value="Bacteria"/>
</dbReference>
<name>D5CNP1_SIDLE</name>
<organism evidence="1 2">
    <name type="scientific">Sideroxydans lithotrophicus (strain ES-1)</name>
    <dbReference type="NCBI Taxonomy" id="580332"/>
    <lineage>
        <taxon>Bacteria</taxon>
        <taxon>Pseudomonadati</taxon>
        <taxon>Pseudomonadota</taxon>
        <taxon>Betaproteobacteria</taxon>
        <taxon>Nitrosomonadales</taxon>
        <taxon>Gallionellaceae</taxon>
        <taxon>Sideroxydans</taxon>
    </lineage>
</organism>
<sequence length="128" mass="15065">MEVALPDITYNLSNPRHERYRSIEVNGEVIHWIEDIDKFYQIFGYSADMRKAGVLPEEFVWNEYTKKNPFDFTACKLIQIIEYLRIHSQAFLQKYGKECETWLADLVKVRAARHEVCAACKMKPVCSN</sequence>
<dbReference type="RefSeq" id="WP_013028853.1">
    <property type="nucleotide sequence ID" value="NC_013959.1"/>
</dbReference>
<dbReference type="EMBL" id="CP001965">
    <property type="protein sequence ID" value="ADE10954.1"/>
    <property type="molecule type" value="Genomic_DNA"/>
</dbReference>
<dbReference type="KEGG" id="slt:Slit_0715"/>
<dbReference type="AlphaFoldDB" id="D5CNP1"/>
<proteinExistence type="predicted"/>
<protein>
    <submittedName>
        <fullName evidence="1">Uncharacterized protein</fullName>
    </submittedName>
</protein>
<dbReference type="Proteomes" id="UP000001625">
    <property type="component" value="Chromosome"/>
</dbReference>
<keyword evidence="2" id="KW-1185">Reference proteome</keyword>
<dbReference type="HOGENOM" id="CLU_1834145_0_0_4"/>
<evidence type="ECO:0000313" key="1">
    <source>
        <dbReference type="EMBL" id="ADE10954.1"/>
    </source>
</evidence>
<gene>
    <name evidence="1" type="ordered locus">Slit_0715</name>
</gene>
<accession>D5CNP1</accession>
<evidence type="ECO:0000313" key="2">
    <source>
        <dbReference type="Proteomes" id="UP000001625"/>
    </source>
</evidence>
<reference evidence="1 2" key="1">
    <citation type="submission" date="2010-03" db="EMBL/GenBank/DDBJ databases">
        <title>Complete sequence of Sideroxydans lithotrophicus ES-1.</title>
        <authorList>
            <consortium name="US DOE Joint Genome Institute"/>
            <person name="Lucas S."/>
            <person name="Copeland A."/>
            <person name="Lapidus A."/>
            <person name="Cheng J.-F."/>
            <person name="Bruce D."/>
            <person name="Goodwin L."/>
            <person name="Pitluck S."/>
            <person name="Munk A.C."/>
            <person name="Detter J.C."/>
            <person name="Han C."/>
            <person name="Tapia R."/>
            <person name="Larimer F."/>
            <person name="Land M."/>
            <person name="Hauser L."/>
            <person name="Kyrpides N."/>
            <person name="Ivanova N."/>
            <person name="Emerson D."/>
            <person name="Woyke T."/>
        </authorList>
    </citation>
    <scope>NUCLEOTIDE SEQUENCE [LARGE SCALE GENOMIC DNA]</scope>
    <source>
        <strain evidence="1 2">ES-1</strain>
    </source>
</reference>